<dbReference type="PANTHER" id="PTHR13932:SF6">
    <property type="entry name" value="OXYGEN-INDEPENDENT COPROPORPHYRINOGEN III OXIDASE"/>
    <property type="match status" value="1"/>
</dbReference>
<accession>A0A4U9HXP6</accession>
<sequence>MSEQAIVWDLALIQKYNYSGPRYTSYPTALEFSQSYDEAAFQRAARRYPERPLSLYVHIPFCHKLCYFCGCNKLVTRQTHKADEYLAVLAQEIAARAPLFAGRQVSQMHWGGGTRPT</sequence>
<gene>
    <name evidence="4" type="primary">hemN_4</name>
    <name evidence="4" type="ORF">NCTC12971_05784</name>
</gene>
<evidence type="ECO:0000313" key="5">
    <source>
        <dbReference type="Proteomes" id="UP000307968"/>
    </source>
</evidence>
<dbReference type="GO" id="GO:0051539">
    <property type="term" value="F:4 iron, 4 sulfur cluster binding"/>
    <property type="evidence" value="ECO:0007669"/>
    <property type="project" value="TreeGrafter"/>
</dbReference>
<reference evidence="4 5" key="1">
    <citation type="submission" date="2019-05" db="EMBL/GenBank/DDBJ databases">
        <authorList>
            <consortium name="Pathogen Informatics"/>
        </authorList>
    </citation>
    <scope>NUCLEOTIDE SEQUENCE [LARGE SCALE GENOMIC DNA]</scope>
    <source>
        <strain evidence="4 5">NCTC12971</strain>
    </source>
</reference>
<organism evidence="4 5">
    <name type="scientific">Serratia rubidaea</name>
    <name type="common">Serratia marinorubra</name>
    <dbReference type="NCBI Taxonomy" id="61652"/>
    <lineage>
        <taxon>Bacteria</taxon>
        <taxon>Pseudomonadati</taxon>
        <taxon>Pseudomonadota</taxon>
        <taxon>Gammaproteobacteria</taxon>
        <taxon>Enterobacterales</taxon>
        <taxon>Yersiniaceae</taxon>
        <taxon>Serratia</taxon>
    </lineage>
</organism>
<keyword evidence="2 4" id="KW-0560">Oxidoreductase</keyword>
<dbReference type="AlphaFoldDB" id="A0A4U9HXP6"/>
<dbReference type="GO" id="GO:0005737">
    <property type="term" value="C:cytoplasm"/>
    <property type="evidence" value="ECO:0007669"/>
    <property type="project" value="TreeGrafter"/>
</dbReference>
<dbReference type="InterPro" id="IPR058240">
    <property type="entry name" value="rSAM_sf"/>
</dbReference>
<dbReference type="SUPFAM" id="SSF102114">
    <property type="entry name" value="Radical SAM enzymes"/>
    <property type="match status" value="1"/>
</dbReference>
<dbReference type="GO" id="GO:0006782">
    <property type="term" value="P:protoporphyrinogen IX biosynthetic process"/>
    <property type="evidence" value="ECO:0007669"/>
    <property type="project" value="TreeGrafter"/>
</dbReference>
<evidence type="ECO:0000256" key="3">
    <source>
        <dbReference type="ARBA" id="ARBA00030263"/>
    </source>
</evidence>
<dbReference type="InterPro" id="IPR034505">
    <property type="entry name" value="Coproporphyrinogen-III_oxidase"/>
</dbReference>
<protein>
    <recommendedName>
        <fullName evidence="1">Oxygen-independent coproporphyrinogen III oxidase</fullName>
    </recommendedName>
    <alternativeName>
        <fullName evidence="3">Coproporphyrinogen III dehydrogenase</fullName>
    </alternativeName>
</protein>
<proteinExistence type="predicted"/>
<evidence type="ECO:0000256" key="2">
    <source>
        <dbReference type="ARBA" id="ARBA00023002"/>
    </source>
</evidence>
<evidence type="ECO:0000313" key="4">
    <source>
        <dbReference type="EMBL" id="VTP68745.1"/>
    </source>
</evidence>
<dbReference type="EMBL" id="LR590463">
    <property type="protein sequence ID" value="VTP68745.1"/>
    <property type="molecule type" value="Genomic_DNA"/>
</dbReference>
<dbReference type="PANTHER" id="PTHR13932">
    <property type="entry name" value="COPROPORPHYRINIGEN III OXIDASE"/>
    <property type="match status" value="1"/>
</dbReference>
<evidence type="ECO:0000256" key="1">
    <source>
        <dbReference type="ARBA" id="ARBA00020156"/>
    </source>
</evidence>
<dbReference type="GO" id="GO:0051989">
    <property type="term" value="F:coproporphyrinogen dehydrogenase activity"/>
    <property type="evidence" value="ECO:0007669"/>
    <property type="project" value="TreeGrafter"/>
</dbReference>
<dbReference type="Proteomes" id="UP000307968">
    <property type="component" value="Chromosome"/>
</dbReference>
<name>A0A4U9HXP6_SERRU</name>